<dbReference type="Proteomes" id="UP000092713">
    <property type="component" value="Unassembled WGS sequence"/>
</dbReference>
<dbReference type="GO" id="GO:0032259">
    <property type="term" value="P:methylation"/>
    <property type="evidence" value="ECO:0007669"/>
    <property type="project" value="UniProtKB-KW"/>
</dbReference>
<keyword evidence="5" id="KW-1185">Reference proteome</keyword>
<keyword evidence="1 4" id="KW-0489">Methyltransferase</keyword>
<organism evidence="4 5">
    <name type="scientific">Janthinobacterium psychrotolerans</name>
    <dbReference type="NCBI Taxonomy" id="1747903"/>
    <lineage>
        <taxon>Bacteria</taxon>
        <taxon>Pseudomonadati</taxon>
        <taxon>Pseudomonadota</taxon>
        <taxon>Betaproteobacteria</taxon>
        <taxon>Burkholderiales</taxon>
        <taxon>Oxalobacteraceae</taxon>
        <taxon>Janthinobacterium</taxon>
    </lineage>
</organism>
<dbReference type="EMBL" id="LOCQ01000061">
    <property type="protein sequence ID" value="OBV36961.1"/>
    <property type="molecule type" value="Genomic_DNA"/>
</dbReference>
<accession>A0A1A7BTT8</accession>
<gene>
    <name evidence="4" type="ORF">ASR47_100212</name>
</gene>
<dbReference type="Pfam" id="PF01555">
    <property type="entry name" value="N6_N4_Mtase"/>
    <property type="match status" value="1"/>
</dbReference>
<dbReference type="RefSeq" id="WP_065310296.1">
    <property type="nucleotide sequence ID" value="NZ_LOCQ01000061.1"/>
</dbReference>
<evidence type="ECO:0000256" key="2">
    <source>
        <dbReference type="ARBA" id="ARBA00022679"/>
    </source>
</evidence>
<keyword evidence="2" id="KW-0808">Transferase</keyword>
<dbReference type="InterPro" id="IPR002941">
    <property type="entry name" value="DNA_methylase_N4/N6"/>
</dbReference>
<dbReference type="InterPro" id="IPR029063">
    <property type="entry name" value="SAM-dependent_MTases_sf"/>
</dbReference>
<dbReference type="STRING" id="1747903.ASR47_100212"/>
<name>A0A1A7BTT8_9BURK</name>
<dbReference type="PATRIC" id="fig|1747903.4.peg.453"/>
<dbReference type="GO" id="GO:0003677">
    <property type="term" value="F:DNA binding"/>
    <property type="evidence" value="ECO:0007669"/>
    <property type="project" value="InterPro"/>
</dbReference>
<sequence>MLAENREFNDWVNGWTTPAPSTYQRSDSLAFQRWFKFKEAFSPSLVKDVIESLPQRPVRILDCFGGSGTTAVVAAMLGIDSTLIEVNPFLADLIEAKLGSYEDFDIPTEALAVLAASEQVLVPVEKLRGRLPPTFLEPGKKERWIFGKEAAVAIEQLRTAILDVQALALQRLFRVALGSVLIDASNVRIDGKARRYKTNWKTRRIEATAIRQLFVDMVARMVEDIARFPSKNGDNEILRGDSREVLKSLPAKTIDLAIFSPPYPNSFDYTDIYNVELWMLGYFDVAADNTKLRLQTLRSHVQVKWESPISLLGSKTLDSTLELLRAKASQLWDKRLPEMVFAYFCDLDEIVRGIVKTLNSDGHIAIIVGNSAYAGITVDSSEILKEIAHHHGLIVKKCESVRVMRTSSQQTAGTKELDEWLILLAFAVH</sequence>
<evidence type="ECO:0000259" key="3">
    <source>
        <dbReference type="Pfam" id="PF01555"/>
    </source>
</evidence>
<proteinExistence type="predicted"/>
<evidence type="ECO:0000256" key="1">
    <source>
        <dbReference type="ARBA" id="ARBA00022603"/>
    </source>
</evidence>
<protein>
    <submittedName>
        <fullName evidence="4">DNA methylase</fullName>
    </submittedName>
</protein>
<dbReference type="REBASE" id="177993">
    <property type="entry name" value="M.JpsS32ORF100212P"/>
</dbReference>
<dbReference type="Gene3D" id="3.40.50.150">
    <property type="entry name" value="Vaccinia Virus protein VP39"/>
    <property type="match status" value="2"/>
</dbReference>
<feature type="domain" description="DNA methylase N-4/N-6" evidence="3">
    <location>
        <begin position="15"/>
        <end position="94"/>
    </location>
</feature>
<comment type="caution">
    <text evidence="4">The sequence shown here is derived from an EMBL/GenBank/DDBJ whole genome shotgun (WGS) entry which is preliminary data.</text>
</comment>
<reference evidence="4 5" key="1">
    <citation type="submission" date="2016-04" db="EMBL/GenBank/DDBJ databases">
        <title>Draft genome sequence of Janthinobacterium psychrotolerans sp. nov., isolated from freshwater sediments in Denmark.</title>
        <authorList>
            <person name="Gong X."/>
            <person name="Skrivergaard S."/>
            <person name="Korsgaard B.S."/>
            <person name="Schreiber L."/>
            <person name="Marshall I.P."/>
            <person name="Finster K."/>
            <person name="Schramm A."/>
        </authorList>
    </citation>
    <scope>NUCLEOTIDE SEQUENCE [LARGE SCALE GENOMIC DNA]</scope>
    <source>
        <strain evidence="4 5">S3-2</strain>
    </source>
</reference>
<dbReference type="GO" id="GO:0008170">
    <property type="term" value="F:N-methyltransferase activity"/>
    <property type="evidence" value="ECO:0007669"/>
    <property type="project" value="InterPro"/>
</dbReference>
<dbReference type="AlphaFoldDB" id="A0A1A7BTT8"/>
<evidence type="ECO:0000313" key="5">
    <source>
        <dbReference type="Proteomes" id="UP000092713"/>
    </source>
</evidence>
<dbReference type="SUPFAM" id="SSF53335">
    <property type="entry name" value="S-adenosyl-L-methionine-dependent methyltransferases"/>
    <property type="match status" value="1"/>
</dbReference>
<evidence type="ECO:0000313" key="4">
    <source>
        <dbReference type="EMBL" id="OBV36961.1"/>
    </source>
</evidence>